<dbReference type="Proteomes" id="UP000053890">
    <property type="component" value="Unassembled WGS sequence"/>
</dbReference>
<organism evidence="2 3">
    <name type="scientific">Rhodotorula graminis (strain WP1)</name>
    <dbReference type="NCBI Taxonomy" id="578459"/>
    <lineage>
        <taxon>Eukaryota</taxon>
        <taxon>Fungi</taxon>
        <taxon>Dikarya</taxon>
        <taxon>Basidiomycota</taxon>
        <taxon>Pucciniomycotina</taxon>
        <taxon>Microbotryomycetes</taxon>
        <taxon>Sporidiobolales</taxon>
        <taxon>Sporidiobolaceae</taxon>
        <taxon>Rhodotorula</taxon>
    </lineage>
</organism>
<feature type="compositionally biased region" description="Pro residues" evidence="1">
    <location>
        <begin position="37"/>
        <end position="54"/>
    </location>
</feature>
<gene>
    <name evidence="2" type="ORF">RHOBADRAFT_54751</name>
</gene>
<dbReference type="GeneID" id="28977927"/>
<dbReference type="OrthoDB" id="10529452at2759"/>
<evidence type="ECO:0008006" key="4">
    <source>
        <dbReference type="Google" id="ProtNLM"/>
    </source>
</evidence>
<keyword evidence="3" id="KW-1185">Reference proteome</keyword>
<protein>
    <recommendedName>
        <fullName evidence="4">F-box domain-containing protein</fullName>
    </recommendedName>
</protein>
<proteinExistence type="predicted"/>
<dbReference type="AlphaFoldDB" id="A0A0P9IV91"/>
<dbReference type="EMBL" id="KQ474082">
    <property type="protein sequence ID" value="KPV73539.1"/>
    <property type="molecule type" value="Genomic_DNA"/>
</dbReference>
<sequence>MAQRPPERPERPPWPFSRPRTDLRAPLRLNRRALQAPPAPPVPASPSPPPLPTVPTVPIVHDGLPPRLPVELILEIIEWCDHLAEKRSATLAALCRLAKSYQHAAEHALYSDVRLSWGDRSGPQPEATDSVPSGLVLHTLVHHARLRPLVKSLEVALHGSEGHHPEVMSLLGSLPGVESYSTERCPGAVSRDQMDGLRRVLSNVGVKIRTLDLGTWTPTAAALVRDYPQAFTTFKHLKLERLVDYRGTAPSGPNVGVETLALEVSVGPRAFVSLTSPFCKTVLSLRLPVTGSEATQSLKLRPFVKLERLDLLVPKKDRGPAFQDAIPNIVSLLLSAASLQHLVSLTIQEAVVQPPLDFLGPAPESTQLSMSAHHILNAVPFQIQRLTVDAPGFLSTDIVEWLLSPCRPPQLQSLRLGGDTGVGLNKLLRRTTGRYGELARTLAEAGIEVTTLP</sequence>
<feature type="compositionally biased region" description="Low complexity" evidence="1">
    <location>
        <begin position="26"/>
        <end position="36"/>
    </location>
</feature>
<name>A0A0P9IV91_RHOGW</name>
<reference evidence="2 3" key="1">
    <citation type="journal article" date="2015" name="Front. Microbiol.">
        <title>Genome sequence of the plant growth promoting endophytic yeast Rhodotorula graminis WP1.</title>
        <authorList>
            <person name="Firrincieli A."/>
            <person name="Otillar R."/>
            <person name="Salamov A."/>
            <person name="Schmutz J."/>
            <person name="Khan Z."/>
            <person name="Redman R.S."/>
            <person name="Fleck N.D."/>
            <person name="Lindquist E."/>
            <person name="Grigoriev I.V."/>
            <person name="Doty S.L."/>
        </authorList>
    </citation>
    <scope>NUCLEOTIDE SEQUENCE [LARGE SCALE GENOMIC DNA]</scope>
    <source>
        <strain evidence="2 3">WP1</strain>
    </source>
</reference>
<feature type="region of interest" description="Disordered" evidence="1">
    <location>
        <begin position="1"/>
        <end position="54"/>
    </location>
</feature>
<accession>A0A0P9IV91</accession>
<dbReference type="RefSeq" id="XP_018269588.1">
    <property type="nucleotide sequence ID" value="XM_018417479.1"/>
</dbReference>
<evidence type="ECO:0000313" key="2">
    <source>
        <dbReference type="EMBL" id="KPV73539.1"/>
    </source>
</evidence>
<evidence type="ECO:0000256" key="1">
    <source>
        <dbReference type="SAM" id="MobiDB-lite"/>
    </source>
</evidence>
<evidence type="ECO:0000313" key="3">
    <source>
        <dbReference type="Proteomes" id="UP000053890"/>
    </source>
</evidence>
<feature type="compositionally biased region" description="Basic and acidic residues" evidence="1">
    <location>
        <begin position="1"/>
        <end position="11"/>
    </location>
</feature>